<feature type="transmembrane region" description="Helical" evidence="6">
    <location>
        <begin position="248"/>
        <end position="268"/>
    </location>
</feature>
<dbReference type="RefSeq" id="WP_236117690.1">
    <property type="nucleotide sequence ID" value="NZ_JAKGSI010000001.1"/>
</dbReference>
<evidence type="ECO:0000313" key="9">
    <source>
        <dbReference type="Proteomes" id="UP001139336"/>
    </source>
</evidence>
<feature type="transmembrane region" description="Helical" evidence="6">
    <location>
        <begin position="159"/>
        <end position="183"/>
    </location>
</feature>
<dbReference type="InterPro" id="IPR013525">
    <property type="entry name" value="ABC2_TM"/>
</dbReference>
<protein>
    <recommendedName>
        <fullName evidence="6">Transport permease protein</fullName>
    </recommendedName>
</protein>
<feature type="transmembrane region" description="Helical" evidence="6">
    <location>
        <begin position="75"/>
        <end position="101"/>
    </location>
</feature>
<comment type="caution">
    <text evidence="8">The sequence shown here is derived from an EMBL/GenBank/DDBJ whole genome shotgun (WGS) entry which is preliminary data.</text>
</comment>
<dbReference type="GO" id="GO:0140359">
    <property type="term" value="F:ABC-type transporter activity"/>
    <property type="evidence" value="ECO:0007669"/>
    <property type="project" value="InterPro"/>
</dbReference>
<dbReference type="GO" id="GO:0046677">
    <property type="term" value="P:response to antibiotic"/>
    <property type="evidence" value="ECO:0007669"/>
    <property type="project" value="UniProtKB-KW"/>
</dbReference>
<accession>A0A9X1U6P6</accession>
<keyword evidence="9" id="KW-1185">Reference proteome</keyword>
<feature type="domain" description="ABC transmembrane type-2" evidence="7">
    <location>
        <begin position="43"/>
        <end position="271"/>
    </location>
</feature>
<feature type="transmembrane region" description="Helical" evidence="6">
    <location>
        <begin position="43"/>
        <end position="63"/>
    </location>
</feature>
<dbReference type="AlphaFoldDB" id="A0A9X1U6P6"/>
<evidence type="ECO:0000313" key="8">
    <source>
        <dbReference type="EMBL" id="MCF4005902.1"/>
    </source>
</evidence>
<dbReference type="PANTHER" id="PTHR43027">
    <property type="entry name" value="DOXORUBICIN RESISTANCE ABC TRANSPORTER PERMEASE PROTEIN DRRC-RELATED"/>
    <property type="match status" value="1"/>
</dbReference>
<dbReference type="EMBL" id="JAKGSI010000001">
    <property type="protein sequence ID" value="MCF4005902.1"/>
    <property type="molecule type" value="Genomic_DNA"/>
</dbReference>
<evidence type="ECO:0000256" key="5">
    <source>
        <dbReference type="ARBA" id="ARBA00023251"/>
    </source>
</evidence>
<dbReference type="Pfam" id="PF01061">
    <property type="entry name" value="ABC2_membrane"/>
    <property type="match status" value="1"/>
</dbReference>
<sequence length="278" mass="29886">MIFTTPSTTSEASATATRAPVGYASATSALTGSIIRSWVRDPIMLIQTIIFPILLLVLFHLVFGSTMSRMGGENSIGGTTALLILVSTMQGSIVANIRLINARDGGLLDRWWSLPMAHATILLARLVAVFLYAMVVTLLLIVVGMVLGLRFEGSFLEVLASLLAAMILAGFFGAACSALVLLLSIRGSEKSAVTTFSGIFMLLMFFNTGFAPANAYPWWIRWFIRHQPMSPTIESMRVFFAGQPDGGATLEFCCWTAAILLVCGAGAYHAMKSTIGSR</sequence>
<keyword evidence="5" id="KW-0046">Antibiotic resistance</keyword>
<keyword evidence="6" id="KW-0813">Transport</keyword>
<comment type="similarity">
    <text evidence="6">Belongs to the ABC-2 integral membrane protein family.</text>
</comment>
<keyword evidence="6" id="KW-1003">Cell membrane</keyword>
<dbReference type="InterPro" id="IPR000412">
    <property type="entry name" value="ABC_2_transport"/>
</dbReference>
<dbReference type="GO" id="GO:0043190">
    <property type="term" value="C:ATP-binding cassette (ABC) transporter complex"/>
    <property type="evidence" value="ECO:0007669"/>
    <property type="project" value="InterPro"/>
</dbReference>
<dbReference type="PANTHER" id="PTHR43027:SF1">
    <property type="entry name" value="DOXORUBICIN RESISTANCE ABC TRANSPORTER PERMEASE PROTEIN DRRC-RELATED"/>
    <property type="match status" value="1"/>
</dbReference>
<evidence type="ECO:0000256" key="6">
    <source>
        <dbReference type="RuleBase" id="RU361157"/>
    </source>
</evidence>
<feature type="transmembrane region" description="Helical" evidence="6">
    <location>
        <begin position="122"/>
        <end position="147"/>
    </location>
</feature>
<evidence type="ECO:0000259" key="7">
    <source>
        <dbReference type="PROSITE" id="PS51012"/>
    </source>
</evidence>
<keyword evidence="4 6" id="KW-0472">Membrane</keyword>
<evidence type="ECO:0000256" key="4">
    <source>
        <dbReference type="ARBA" id="ARBA00023136"/>
    </source>
</evidence>
<dbReference type="PROSITE" id="PS51012">
    <property type="entry name" value="ABC_TM2"/>
    <property type="match status" value="1"/>
</dbReference>
<dbReference type="Proteomes" id="UP001139336">
    <property type="component" value="Unassembled WGS sequence"/>
</dbReference>
<comment type="subcellular location">
    <subcellularLocation>
        <location evidence="6">Cell membrane</location>
        <topology evidence="6">Multi-pass membrane protein</topology>
    </subcellularLocation>
    <subcellularLocation>
        <location evidence="1">Membrane</location>
        <topology evidence="1">Multi-pass membrane protein</topology>
    </subcellularLocation>
</comment>
<dbReference type="PIRSF" id="PIRSF006648">
    <property type="entry name" value="DrrB"/>
    <property type="match status" value="1"/>
</dbReference>
<gene>
    <name evidence="8" type="ORF">L1O03_01765</name>
</gene>
<organism evidence="8 9">
    <name type="scientific">Corynebacterium uropygiale</name>
    <dbReference type="NCBI Taxonomy" id="1775911"/>
    <lineage>
        <taxon>Bacteria</taxon>
        <taxon>Bacillati</taxon>
        <taxon>Actinomycetota</taxon>
        <taxon>Actinomycetes</taxon>
        <taxon>Mycobacteriales</taxon>
        <taxon>Corynebacteriaceae</taxon>
        <taxon>Corynebacterium</taxon>
    </lineage>
</organism>
<keyword evidence="3 6" id="KW-1133">Transmembrane helix</keyword>
<reference evidence="8" key="1">
    <citation type="submission" date="2022-01" db="EMBL/GenBank/DDBJ databases">
        <title>Corynebacterium sp. nov isolated from isolated from the feces of the greater white-fronted geese (Anser albifrons) at Poyang Lake, PR China.</title>
        <authorList>
            <person name="Liu Q."/>
        </authorList>
    </citation>
    <scope>NUCLEOTIDE SEQUENCE</scope>
    <source>
        <strain evidence="8">JCM 32435</strain>
    </source>
</reference>
<evidence type="ECO:0000256" key="2">
    <source>
        <dbReference type="ARBA" id="ARBA00022692"/>
    </source>
</evidence>
<dbReference type="InterPro" id="IPR047817">
    <property type="entry name" value="ABC2_TM_bact-type"/>
</dbReference>
<dbReference type="InterPro" id="IPR052902">
    <property type="entry name" value="ABC-2_transporter"/>
</dbReference>
<evidence type="ECO:0000256" key="3">
    <source>
        <dbReference type="ARBA" id="ARBA00022989"/>
    </source>
</evidence>
<proteinExistence type="inferred from homology"/>
<name>A0A9X1U6P6_9CORY</name>
<feature type="transmembrane region" description="Helical" evidence="6">
    <location>
        <begin position="195"/>
        <end position="219"/>
    </location>
</feature>
<evidence type="ECO:0000256" key="1">
    <source>
        <dbReference type="ARBA" id="ARBA00004141"/>
    </source>
</evidence>
<keyword evidence="2 6" id="KW-0812">Transmembrane</keyword>